<organism evidence="2 3">
    <name type="scientific">Lactiplantibacillus pentosus</name>
    <name type="common">Lactobacillus pentosus</name>
    <dbReference type="NCBI Taxonomy" id="1589"/>
    <lineage>
        <taxon>Bacteria</taxon>
        <taxon>Bacillati</taxon>
        <taxon>Bacillota</taxon>
        <taxon>Bacilli</taxon>
        <taxon>Lactobacillales</taxon>
        <taxon>Lactobacillaceae</taxon>
        <taxon>Lactiplantibacillus</taxon>
    </lineage>
</organism>
<dbReference type="EMBL" id="RDCL01000089">
    <property type="protein sequence ID" value="RMW53520.1"/>
    <property type="molecule type" value="Genomic_DNA"/>
</dbReference>
<dbReference type="Proteomes" id="UP000281061">
    <property type="component" value="Unassembled WGS sequence"/>
</dbReference>
<evidence type="ECO:0000256" key="1">
    <source>
        <dbReference type="SAM" id="Phobius"/>
    </source>
</evidence>
<evidence type="ECO:0008006" key="4">
    <source>
        <dbReference type="Google" id="ProtNLM"/>
    </source>
</evidence>
<gene>
    <name evidence="2" type="ORF">D6U17_12035</name>
</gene>
<comment type="caution">
    <text evidence="2">The sequence shown here is derived from an EMBL/GenBank/DDBJ whole genome shotgun (WGS) entry which is preliminary data.</text>
</comment>
<sequence>MKKSFMLFICAVLCDIGEEVVNQIFFGLPAPIMIVISSFISVAVTQALPFYETSSMDPLEHLKMLSHWTLPSLLFATFICCFDAQIFNNAGAYLLFEIMANLLAFVFLAIIQLYFNRYCQLTHPN</sequence>
<keyword evidence="1" id="KW-0812">Transmembrane</keyword>
<evidence type="ECO:0000313" key="2">
    <source>
        <dbReference type="EMBL" id="RMW53520.1"/>
    </source>
</evidence>
<dbReference type="RefSeq" id="WP_122212157.1">
    <property type="nucleotide sequence ID" value="NZ_RDCH01000080.1"/>
</dbReference>
<keyword evidence="1" id="KW-0472">Membrane</keyword>
<feature type="transmembrane region" description="Helical" evidence="1">
    <location>
        <begin position="65"/>
        <end position="87"/>
    </location>
</feature>
<feature type="transmembrane region" description="Helical" evidence="1">
    <location>
        <begin position="93"/>
        <end position="115"/>
    </location>
</feature>
<feature type="transmembrane region" description="Helical" evidence="1">
    <location>
        <begin position="24"/>
        <end position="44"/>
    </location>
</feature>
<protein>
    <recommendedName>
        <fullName evidence="4">Integral membrane protein</fullName>
    </recommendedName>
</protein>
<reference evidence="2 3" key="1">
    <citation type="submission" date="2018-10" db="EMBL/GenBank/DDBJ databases">
        <title>Genome sequences of five Lactobacillus pentosus strains isolated from brines of traditionally fermented spanish-style green table olives and differences between them.</title>
        <authorList>
            <person name="Jimenez Diaz R."/>
        </authorList>
    </citation>
    <scope>NUCLEOTIDE SEQUENCE [LARGE SCALE GENOMIC DNA]</scope>
    <source>
        <strain evidence="2 3">IG8</strain>
    </source>
</reference>
<evidence type="ECO:0000313" key="3">
    <source>
        <dbReference type="Proteomes" id="UP000281061"/>
    </source>
</evidence>
<accession>A0AB37RF13</accession>
<name>A0AB37RF13_LACPE</name>
<keyword evidence="1" id="KW-1133">Transmembrane helix</keyword>
<proteinExistence type="predicted"/>
<dbReference type="AlphaFoldDB" id="A0AB37RF13"/>